<evidence type="ECO:0000313" key="1">
    <source>
        <dbReference type="EMBL" id="ORX79183.1"/>
    </source>
</evidence>
<dbReference type="EMBL" id="MCFG01000184">
    <property type="protein sequence ID" value="ORX79183.1"/>
    <property type="molecule type" value="Genomic_DNA"/>
</dbReference>
<gene>
    <name evidence="1" type="ORF">BCR32DRAFT_294584</name>
</gene>
<comment type="caution">
    <text evidence="1">The sequence shown here is derived from an EMBL/GenBank/DDBJ whole genome shotgun (WGS) entry which is preliminary data.</text>
</comment>
<name>A0A1Y1X0C0_9FUNG</name>
<sequence length="421" mass="48708">MEKISFEDSGKFLRLGDCLETNTARTWISASGTLQKSVITAENAIENIKKHYKTILIDYPTLRLKLVTKDNLPYWYYATDEEIQFDNLIKKVDAPFIDEISTNYETDIAPLWRIHISQIDDKTKIRVMASHSIITARAIFDLLDLFTAKALNQEINEKSKNQPALYEYGKKDWFTEEITKTIVAPYDNIPLNETKLNPPLEMPSHVINPQWDVPYPPLSKFCKKHGFGIQAILMAIQNEAMRELYKGEYDDVPIGIQIPIDTRNSSYASELFKKSLFFTHAGVSLVNMKPEKDIIKNIKNCAAIFYDPKVTIQSCNSIYFIANMRNFETGKISTSANFPNPAFYTFASHIGLVSIGLEDLQLRIHFPVFKTMYWPNLYAYHNKETFYFMYDIPYNCPIDLLQTVKNTSLKYYDYIVNDIKN</sequence>
<reference evidence="1 2" key="1">
    <citation type="submission" date="2016-08" db="EMBL/GenBank/DDBJ databases">
        <title>A Parts List for Fungal Cellulosomes Revealed by Comparative Genomics.</title>
        <authorList>
            <consortium name="DOE Joint Genome Institute"/>
            <person name="Haitjema C.H."/>
            <person name="Gilmore S.P."/>
            <person name="Henske J.K."/>
            <person name="Solomon K.V."/>
            <person name="De Groot R."/>
            <person name="Kuo A."/>
            <person name="Mondo S.J."/>
            <person name="Salamov A.A."/>
            <person name="Labutti K."/>
            <person name="Zhao Z."/>
            <person name="Chiniquy J."/>
            <person name="Barry K."/>
            <person name="Brewer H.M."/>
            <person name="Purvine S.O."/>
            <person name="Wright A.T."/>
            <person name="Boxma B."/>
            <person name="Van Alen T."/>
            <person name="Hackstein J.H."/>
            <person name="Baker S.E."/>
            <person name="Grigoriev I.V."/>
            <person name="O'Malley M.A."/>
        </authorList>
    </citation>
    <scope>NUCLEOTIDE SEQUENCE [LARGE SCALE GENOMIC DNA]</scope>
    <source>
        <strain evidence="1 2">S4</strain>
    </source>
</reference>
<organism evidence="1 2">
    <name type="scientific">Anaeromyces robustus</name>
    <dbReference type="NCBI Taxonomy" id="1754192"/>
    <lineage>
        <taxon>Eukaryota</taxon>
        <taxon>Fungi</taxon>
        <taxon>Fungi incertae sedis</taxon>
        <taxon>Chytridiomycota</taxon>
        <taxon>Chytridiomycota incertae sedis</taxon>
        <taxon>Neocallimastigomycetes</taxon>
        <taxon>Neocallimastigales</taxon>
        <taxon>Neocallimastigaceae</taxon>
        <taxon>Anaeromyces</taxon>
    </lineage>
</organism>
<dbReference type="AlphaFoldDB" id="A0A1Y1X0C0"/>
<reference evidence="1 2" key="2">
    <citation type="submission" date="2016-08" db="EMBL/GenBank/DDBJ databases">
        <title>Pervasive Adenine N6-methylation of Active Genes in Fungi.</title>
        <authorList>
            <consortium name="DOE Joint Genome Institute"/>
            <person name="Mondo S.J."/>
            <person name="Dannebaum R.O."/>
            <person name="Kuo R.C."/>
            <person name="Labutti K."/>
            <person name="Haridas S."/>
            <person name="Kuo A."/>
            <person name="Salamov A."/>
            <person name="Ahrendt S.R."/>
            <person name="Lipzen A."/>
            <person name="Sullivan W."/>
            <person name="Andreopoulos W.B."/>
            <person name="Clum A."/>
            <person name="Lindquist E."/>
            <person name="Daum C."/>
            <person name="Ramamoorthy G.K."/>
            <person name="Gryganskyi A."/>
            <person name="Culley D."/>
            <person name="Magnuson J.K."/>
            <person name="James T.Y."/>
            <person name="O'Malley M.A."/>
            <person name="Stajich J.E."/>
            <person name="Spatafora J.W."/>
            <person name="Visel A."/>
            <person name="Grigoriev I.V."/>
        </authorList>
    </citation>
    <scope>NUCLEOTIDE SEQUENCE [LARGE SCALE GENOMIC DNA]</scope>
    <source>
        <strain evidence="1 2">S4</strain>
    </source>
</reference>
<protein>
    <recommendedName>
        <fullName evidence="3">Condensation domain-containing protein</fullName>
    </recommendedName>
</protein>
<evidence type="ECO:0000313" key="2">
    <source>
        <dbReference type="Proteomes" id="UP000193944"/>
    </source>
</evidence>
<proteinExistence type="predicted"/>
<evidence type="ECO:0008006" key="3">
    <source>
        <dbReference type="Google" id="ProtNLM"/>
    </source>
</evidence>
<dbReference type="Proteomes" id="UP000193944">
    <property type="component" value="Unassembled WGS sequence"/>
</dbReference>
<accession>A0A1Y1X0C0</accession>
<keyword evidence="2" id="KW-1185">Reference proteome</keyword>
<dbReference type="OrthoDB" id="10332490at2759"/>